<gene>
    <name evidence="5" type="ORF">M2272_002646</name>
</gene>
<feature type="DNA-binding region" description="H-T-H motif" evidence="2">
    <location>
        <begin position="40"/>
        <end position="59"/>
    </location>
</feature>
<dbReference type="SUPFAM" id="SSF46689">
    <property type="entry name" value="Homeodomain-like"/>
    <property type="match status" value="1"/>
</dbReference>
<dbReference type="Proteomes" id="UP001160130">
    <property type="component" value="Unassembled WGS sequence"/>
</dbReference>
<dbReference type="RefSeq" id="WP_280832599.1">
    <property type="nucleotide sequence ID" value="NZ_JARXVE010000003.1"/>
</dbReference>
<evidence type="ECO:0000313" key="5">
    <source>
        <dbReference type="EMBL" id="MDH6196006.1"/>
    </source>
</evidence>
<keyword evidence="6" id="KW-1185">Reference proteome</keyword>
<reference evidence="5 6" key="1">
    <citation type="submission" date="2023-04" db="EMBL/GenBank/DDBJ databases">
        <title>Forest soil microbial communities from Buena Vista Peninsula, Colon Province, Panama.</title>
        <authorList>
            <person name="Bouskill N."/>
        </authorList>
    </citation>
    <scope>NUCLEOTIDE SEQUENCE [LARGE SCALE GENOMIC DNA]</scope>
    <source>
        <strain evidence="5 6">AC80</strain>
    </source>
</reference>
<evidence type="ECO:0000256" key="1">
    <source>
        <dbReference type="ARBA" id="ARBA00023125"/>
    </source>
</evidence>
<evidence type="ECO:0000259" key="4">
    <source>
        <dbReference type="PROSITE" id="PS50977"/>
    </source>
</evidence>
<protein>
    <submittedName>
        <fullName evidence="5">DNA-binding transcriptional regulator YbjK</fullName>
    </submittedName>
</protein>
<organism evidence="5 6">
    <name type="scientific">Mycolicibacterium frederiksbergense</name>
    <dbReference type="NCBI Taxonomy" id="117567"/>
    <lineage>
        <taxon>Bacteria</taxon>
        <taxon>Bacillati</taxon>
        <taxon>Actinomycetota</taxon>
        <taxon>Actinomycetes</taxon>
        <taxon>Mycobacteriales</taxon>
        <taxon>Mycobacteriaceae</taxon>
        <taxon>Mycolicibacterium</taxon>
    </lineage>
</organism>
<dbReference type="InterPro" id="IPR001647">
    <property type="entry name" value="HTH_TetR"/>
</dbReference>
<comment type="caution">
    <text evidence="5">The sequence shown here is derived from an EMBL/GenBank/DDBJ whole genome shotgun (WGS) entry which is preliminary data.</text>
</comment>
<dbReference type="GO" id="GO:0003677">
    <property type="term" value="F:DNA binding"/>
    <property type="evidence" value="ECO:0007669"/>
    <property type="project" value="UniProtKB-KW"/>
</dbReference>
<feature type="region of interest" description="Disordered" evidence="3">
    <location>
        <begin position="1"/>
        <end position="20"/>
    </location>
</feature>
<name>A0ABT6L0B6_9MYCO</name>
<evidence type="ECO:0000256" key="2">
    <source>
        <dbReference type="PROSITE-ProRule" id="PRU00335"/>
    </source>
</evidence>
<evidence type="ECO:0000313" key="6">
    <source>
        <dbReference type="Proteomes" id="UP001160130"/>
    </source>
</evidence>
<dbReference type="Gene3D" id="1.10.357.10">
    <property type="entry name" value="Tetracycline Repressor, domain 2"/>
    <property type="match status" value="1"/>
</dbReference>
<feature type="domain" description="HTH tetR-type" evidence="4">
    <location>
        <begin position="17"/>
        <end position="77"/>
    </location>
</feature>
<sequence>MATPKKTVARRVSPDPEKRRRQIVQAAAELIVEQGSTEFTHRQIAARAQIPLGSTTQYFATLDDIRSAAVQYLADKTEADIAEFQKTLESHGPSAVAFADKYLPQLHDRQTVCAETALICAAVTNQDLRVHALRWFEGLVEALEPHIGRDRATAVGIFADGATVHAALSDTPIDRDLLIDTLTALMHG</sequence>
<accession>A0ABT6L0B6</accession>
<dbReference type="EMBL" id="JARXVE010000003">
    <property type="protein sequence ID" value="MDH6196006.1"/>
    <property type="molecule type" value="Genomic_DNA"/>
</dbReference>
<evidence type="ECO:0000256" key="3">
    <source>
        <dbReference type="SAM" id="MobiDB-lite"/>
    </source>
</evidence>
<dbReference type="InterPro" id="IPR009057">
    <property type="entry name" value="Homeodomain-like_sf"/>
</dbReference>
<dbReference type="PROSITE" id="PS50977">
    <property type="entry name" value="HTH_TETR_2"/>
    <property type="match status" value="1"/>
</dbReference>
<proteinExistence type="predicted"/>
<keyword evidence="1 2" id="KW-0238">DNA-binding</keyword>